<evidence type="ECO:0000256" key="12">
    <source>
        <dbReference type="ARBA" id="ARBA00022989"/>
    </source>
</evidence>
<dbReference type="SUPFAM" id="SSF55874">
    <property type="entry name" value="ATPase domain of HSP90 chaperone/DNA topoisomerase II/histidine kinase"/>
    <property type="match status" value="1"/>
</dbReference>
<dbReference type="PANTHER" id="PTHR45453:SF1">
    <property type="entry name" value="PHOSPHATE REGULON SENSOR PROTEIN PHOR"/>
    <property type="match status" value="1"/>
</dbReference>
<evidence type="ECO:0000256" key="11">
    <source>
        <dbReference type="ARBA" id="ARBA00022840"/>
    </source>
</evidence>
<reference evidence="18" key="2">
    <citation type="submission" date="2020-01" db="EMBL/GenBank/DDBJ databases">
        <authorList>
            <person name="Campanaro S."/>
        </authorList>
    </citation>
    <scope>NUCLEOTIDE SEQUENCE</scope>
    <source>
        <strain evidence="18">AS06rmzACSIP_7</strain>
    </source>
</reference>
<dbReference type="SUPFAM" id="SSF158472">
    <property type="entry name" value="HAMP domain-like"/>
    <property type="match status" value="1"/>
</dbReference>
<keyword evidence="9" id="KW-0547">Nucleotide-binding</keyword>
<evidence type="ECO:0000256" key="15">
    <source>
        <dbReference type="SAM" id="Phobius"/>
    </source>
</evidence>
<dbReference type="InterPro" id="IPR003661">
    <property type="entry name" value="HisK_dim/P_dom"/>
</dbReference>
<dbReference type="SMART" id="SM00388">
    <property type="entry name" value="HisKA"/>
    <property type="match status" value="1"/>
</dbReference>
<dbReference type="InterPro" id="IPR029151">
    <property type="entry name" value="Sensor-like_sf"/>
</dbReference>
<evidence type="ECO:0000256" key="2">
    <source>
        <dbReference type="ARBA" id="ARBA00004314"/>
    </source>
</evidence>
<keyword evidence="7" id="KW-0808">Transferase</keyword>
<dbReference type="InterPro" id="IPR036097">
    <property type="entry name" value="HisK_dim/P_sf"/>
</dbReference>
<dbReference type="InterPro" id="IPR004358">
    <property type="entry name" value="Sig_transdc_His_kin-like_C"/>
</dbReference>
<dbReference type="InterPro" id="IPR005467">
    <property type="entry name" value="His_kinase_dom"/>
</dbReference>
<evidence type="ECO:0000256" key="6">
    <source>
        <dbReference type="ARBA" id="ARBA00022553"/>
    </source>
</evidence>
<dbReference type="CDD" id="cd00075">
    <property type="entry name" value="HATPase"/>
    <property type="match status" value="1"/>
</dbReference>
<feature type="transmembrane region" description="Helical" evidence="15">
    <location>
        <begin position="6"/>
        <end position="27"/>
    </location>
</feature>
<evidence type="ECO:0000256" key="9">
    <source>
        <dbReference type="ARBA" id="ARBA00022741"/>
    </source>
</evidence>
<dbReference type="PANTHER" id="PTHR45453">
    <property type="entry name" value="PHOSPHATE REGULON SENSOR PROTEIN PHOR"/>
    <property type="match status" value="1"/>
</dbReference>
<dbReference type="Pfam" id="PF16736">
    <property type="entry name" value="sCache_like"/>
    <property type="match status" value="1"/>
</dbReference>
<dbReference type="PROSITE" id="PS50109">
    <property type="entry name" value="HIS_KIN"/>
    <property type="match status" value="1"/>
</dbReference>
<evidence type="ECO:0000256" key="7">
    <source>
        <dbReference type="ARBA" id="ARBA00022679"/>
    </source>
</evidence>
<feature type="transmembrane region" description="Helical" evidence="15">
    <location>
        <begin position="166"/>
        <end position="188"/>
    </location>
</feature>
<keyword evidence="12 15" id="KW-1133">Transmembrane helix</keyword>
<name>A0A971M2G0_9BACT</name>
<dbReference type="Gene3D" id="1.10.287.130">
    <property type="match status" value="1"/>
</dbReference>
<reference evidence="18" key="1">
    <citation type="journal article" date="2020" name="Biotechnol. Biofuels">
        <title>New insights from the biogas microbiome by comprehensive genome-resolved metagenomics of nearly 1600 species originating from multiple anaerobic digesters.</title>
        <authorList>
            <person name="Campanaro S."/>
            <person name="Treu L."/>
            <person name="Rodriguez-R L.M."/>
            <person name="Kovalovszki A."/>
            <person name="Ziels R.M."/>
            <person name="Maus I."/>
            <person name="Zhu X."/>
            <person name="Kougias P.G."/>
            <person name="Basile A."/>
            <person name="Luo G."/>
            <person name="Schluter A."/>
            <person name="Konstantinidis K.T."/>
            <person name="Angelidaki I."/>
        </authorList>
    </citation>
    <scope>NUCLEOTIDE SEQUENCE</scope>
    <source>
        <strain evidence="18">AS06rmzACSIP_7</strain>
    </source>
</reference>
<sequence>MRNSLFIKVFGGYLVIICILFLLVPLISFKLIRTYYVNALTENLKNVAITTSPQIAPSLESRRYKELDAFLKDLGGRINARITVIDQEGVVVADTKKDPAAMESHKTRSEVVDALSGGVGKSTRFSVTLEEKMLYVALPIEKDGNALGVVRMSIPLKQIDNLLNHLQLRIALGIVLITLLSIGIAFLLSRGVSKPVSALVRAAKKLAKGEFHTRVYLRTGGELKELATSFNEMADRMEGLFGSLSRKNEELDTVISSIQEILLVLDKDGRIKLTNESFRKAFDGNGTQDKFYWEVMRCPAFSELIKKVMEERRNHIREIEFRDAHYLCSVTFVSSKEEMVAVLYDITDIKNLERMKKSFVANISHELRTPLTAIKGFVETIEEEEEIKNTQYLEIIKRHTDRLMSIVSDLLLLSELEQPGNALEIGEVNLVNLAENILKVFEQGAKAKGLTLKLTVGQDLQPIQADPFKLEQMFINLLDNAIKYTEKGGVAISLTQADEKSIVEIQDSGIGIPGTHLPRIFERFYVVDKSRSKKLGGTGLGLSIVKHIVLLHGGTIDAESSLGTGTKFTIVLPRHTM</sequence>
<organism evidence="18 19">
    <name type="scientific">Syntrophorhabdus aromaticivorans</name>
    <dbReference type="NCBI Taxonomy" id="328301"/>
    <lineage>
        <taxon>Bacteria</taxon>
        <taxon>Pseudomonadati</taxon>
        <taxon>Thermodesulfobacteriota</taxon>
        <taxon>Syntrophorhabdia</taxon>
        <taxon>Syntrophorhabdales</taxon>
        <taxon>Syntrophorhabdaceae</taxon>
        <taxon>Syntrophorhabdus</taxon>
    </lineage>
</organism>
<accession>A0A971M2G0</accession>
<dbReference type="Pfam" id="PF00512">
    <property type="entry name" value="HisKA"/>
    <property type="match status" value="1"/>
</dbReference>
<dbReference type="Pfam" id="PF00672">
    <property type="entry name" value="HAMP"/>
    <property type="match status" value="1"/>
</dbReference>
<dbReference type="SMART" id="SM00387">
    <property type="entry name" value="HATPase_c"/>
    <property type="match status" value="1"/>
</dbReference>
<dbReference type="CDD" id="cd18773">
    <property type="entry name" value="PDC1_HK_sensor"/>
    <property type="match status" value="1"/>
</dbReference>
<evidence type="ECO:0000313" key="19">
    <source>
        <dbReference type="Proteomes" id="UP000777265"/>
    </source>
</evidence>
<dbReference type="PROSITE" id="PS50885">
    <property type="entry name" value="HAMP"/>
    <property type="match status" value="1"/>
</dbReference>
<dbReference type="FunFam" id="1.10.287.130:FF:000001">
    <property type="entry name" value="Two-component sensor histidine kinase"/>
    <property type="match status" value="1"/>
</dbReference>
<evidence type="ECO:0000313" key="18">
    <source>
        <dbReference type="EMBL" id="NLW34768.1"/>
    </source>
</evidence>
<evidence type="ECO:0000256" key="8">
    <source>
        <dbReference type="ARBA" id="ARBA00022692"/>
    </source>
</evidence>
<dbReference type="EMBL" id="JAAYEE010000081">
    <property type="protein sequence ID" value="NLW34768.1"/>
    <property type="molecule type" value="Genomic_DNA"/>
</dbReference>
<dbReference type="EC" id="2.7.13.3" evidence="4"/>
<dbReference type="InterPro" id="IPR003594">
    <property type="entry name" value="HATPase_dom"/>
</dbReference>
<evidence type="ECO:0000256" key="10">
    <source>
        <dbReference type="ARBA" id="ARBA00022777"/>
    </source>
</evidence>
<keyword evidence="6" id="KW-0597">Phosphoprotein</keyword>
<comment type="catalytic activity">
    <reaction evidence="1">
        <text>ATP + protein L-histidine = ADP + protein N-phospho-L-histidine.</text>
        <dbReference type="EC" id="2.7.13.3"/>
    </reaction>
</comment>
<dbReference type="Gene3D" id="6.10.340.10">
    <property type="match status" value="1"/>
</dbReference>
<keyword evidence="8 15" id="KW-0812">Transmembrane</keyword>
<keyword evidence="11" id="KW-0067">ATP-binding</keyword>
<evidence type="ECO:0000256" key="5">
    <source>
        <dbReference type="ARBA" id="ARBA00022475"/>
    </source>
</evidence>
<dbReference type="InterPro" id="IPR050351">
    <property type="entry name" value="BphY/WalK/GraS-like"/>
</dbReference>
<dbReference type="SUPFAM" id="SSF55785">
    <property type="entry name" value="PYP-like sensor domain (PAS domain)"/>
    <property type="match status" value="1"/>
</dbReference>
<dbReference type="SMART" id="SM00304">
    <property type="entry name" value="HAMP"/>
    <property type="match status" value="1"/>
</dbReference>
<dbReference type="Gene3D" id="3.30.450.20">
    <property type="entry name" value="PAS domain"/>
    <property type="match status" value="2"/>
</dbReference>
<evidence type="ECO:0000256" key="13">
    <source>
        <dbReference type="ARBA" id="ARBA00023012"/>
    </source>
</evidence>
<dbReference type="InterPro" id="IPR031967">
    <property type="entry name" value="PhoR_single_Cache-like_dom"/>
</dbReference>
<comment type="subcellular location">
    <subcellularLocation>
        <location evidence="3">Cell membrane</location>
        <topology evidence="3">Multi-pass membrane protein</topology>
    </subcellularLocation>
    <subcellularLocation>
        <location evidence="2">Membrane raft</location>
        <topology evidence="2">Multi-pass membrane protein</topology>
    </subcellularLocation>
</comment>
<comment type="caution">
    <text evidence="18">The sequence shown here is derived from an EMBL/GenBank/DDBJ whole genome shotgun (WGS) entry which is preliminary data.</text>
</comment>
<evidence type="ECO:0000256" key="14">
    <source>
        <dbReference type="ARBA" id="ARBA00023136"/>
    </source>
</evidence>
<dbReference type="InterPro" id="IPR035965">
    <property type="entry name" value="PAS-like_dom_sf"/>
</dbReference>
<keyword evidence="14 15" id="KW-0472">Membrane</keyword>
<dbReference type="Proteomes" id="UP000777265">
    <property type="component" value="Unassembled WGS sequence"/>
</dbReference>
<dbReference type="GO" id="GO:0016036">
    <property type="term" value="P:cellular response to phosphate starvation"/>
    <property type="evidence" value="ECO:0007669"/>
    <property type="project" value="TreeGrafter"/>
</dbReference>
<feature type="domain" description="Histidine kinase" evidence="16">
    <location>
        <begin position="362"/>
        <end position="576"/>
    </location>
</feature>
<dbReference type="CDD" id="cd00082">
    <property type="entry name" value="HisKA"/>
    <property type="match status" value="1"/>
</dbReference>
<dbReference type="CDD" id="cd06225">
    <property type="entry name" value="HAMP"/>
    <property type="match status" value="1"/>
</dbReference>
<evidence type="ECO:0000259" key="17">
    <source>
        <dbReference type="PROSITE" id="PS50885"/>
    </source>
</evidence>
<dbReference type="GO" id="GO:0004721">
    <property type="term" value="F:phosphoprotein phosphatase activity"/>
    <property type="evidence" value="ECO:0007669"/>
    <property type="project" value="TreeGrafter"/>
</dbReference>
<keyword evidence="10 18" id="KW-0418">Kinase</keyword>
<evidence type="ECO:0000259" key="16">
    <source>
        <dbReference type="PROSITE" id="PS50109"/>
    </source>
</evidence>
<evidence type="ECO:0000256" key="3">
    <source>
        <dbReference type="ARBA" id="ARBA00004651"/>
    </source>
</evidence>
<dbReference type="FunFam" id="3.30.565.10:FF:000023">
    <property type="entry name" value="PAS domain-containing sensor histidine kinase"/>
    <property type="match status" value="1"/>
</dbReference>
<protein>
    <recommendedName>
        <fullName evidence="4">histidine kinase</fullName>
        <ecNumber evidence="4">2.7.13.3</ecNumber>
    </recommendedName>
</protein>
<dbReference type="AlphaFoldDB" id="A0A971M2G0"/>
<dbReference type="Pfam" id="PF02518">
    <property type="entry name" value="HATPase_c"/>
    <property type="match status" value="1"/>
</dbReference>
<dbReference type="PRINTS" id="PR00344">
    <property type="entry name" value="BCTRLSENSOR"/>
</dbReference>
<dbReference type="InterPro" id="IPR036890">
    <property type="entry name" value="HATPase_C_sf"/>
</dbReference>
<dbReference type="SUPFAM" id="SSF47384">
    <property type="entry name" value="Homodimeric domain of signal transducing histidine kinase"/>
    <property type="match status" value="1"/>
</dbReference>
<feature type="domain" description="HAMP" evidence="17">
    <location>
        <begin position="190"/>
        <end position="242"/>
    </location>
</feature>
<dbReference type="GO" id="GO:0045121">
    <property type="term" value="C:membrane raft"/>
    <property type="evidence" value="ECO:0007669"/>
    <property type="project" value="UniProtKB-SubCell"/>
</dbReference>
<dbReference type="GO" id="GO:0005524">
    <property type="term" value="F:ATP binding"/>
    <property type="evidence" value="ECO:0007669"/>
    <property type="project" value="UniProtKB-KW"/>
</dbReference>
<dbReference type="GO" id="GO:0000155">
    <property type="term" value="F:phosphorelay sensor kinase activity"/>
    <property type="evidence" value="ECO:0007669"/>
    <property type="project" value="InterPro"/>
</dbReference>
<evidence type="ECO:0000256" key="4">
    <source>
        <dbReference type="ARBA" id="ARBA00012438"/>
    </source>
</evidence>
<dbReference type="InterPro" id="IPR003660">
    <property type="entry name" value="HAMP_dom"/>
</dbReference>
<keyword evidence="5" id="KW-1003">Cell membrane</keyword>
<evidence type="ECO:0000256" key="1">
    <source>
        <dbReference type="ARBA" id="ARBA00000085"/>
    </source>
</evidence>
<keyword evidence="13" id="KW-0902">Two-component regulatory system</keyword>
<dbReference type="SUPFAM" id="SSF103190">
    <property type="entry name" value="Sensory domain-like"/>
    <property type="match status" value="1"/>
</dbReference>
<proteinExistence type="predicted"/>
<dbReference type="GO" id="GO:0005886">
    <property type="term" value="C:plasma membrane"/>
    <property type="evidence" value="ECO:0007669"/>
    <property type="project" value="UniProtKB-SubCell"/>
</dbReference>
<gene>
    <name evidence="18" type="ORF">GXY80_04695</name>
</gene>
<dbReference type="Gene3D" id="3.30.565.10">
    <property type="entry name" value="Histidine kinase-like ATPase, C-terminal domain"/>
    <property type="match status" value="1"/>
</dbReference>